<dbReference type="RefSeq" id="WP_129206582.1">
    <property type="nucleotide sequence ID" value="NZ_BMGU01000001.1"/>
</dbReference>
<evidence type="ECO:0000313" key="2">
    <source>
        <dbReference type="EMBL" id="RXS96799.1"/>
    </source>
</evidence>
<keyword evidence="1" id="KW-0812">Transmembrane</keyword>
<keyword evidence="1" id="KW-1133">Transmembrane helix</keyword>
<accession>A0A4Q1SHE2</accession>
<keyword evidence="3" id="KW-1185">Reference proteome</keyword>
<sequence length="216" mass="23766">MTASPARLEPRWPAMLALLAVGGLRLALPESLSAGPAWLLIVVTAALFIPAAWARYRHHDLLNQILGYVVSSIVTLDMIWSLGLLVAALPTHKQSPQDLLRSAAALWIANILVFASWYWRLDAGGPRARELRGVHTDGAFLFPQMTLDLRAKREMGEQCWSPGFVDYLFLAFNTSTAFSPTDCPVLSRWAKVLMMIQALISFATVALLAARAVNIL</sequence>
<dbReference type="AlphaFoldDB" id="A0A4Q1SHE2"/>
<organism evidence="2 3">
    <name type="scientific">Silvibacterium dinghuense</name>
    <dbReference type="NCBI Taxonomy" id="1560006"/>
    <lineage>
        <taxon>Bacteria</taxon>
        <taxon>Pseudomonadati</taxon>
        <taxon>Acidobacteriota</taxon>
        <taxon>Terriglobia</taxon>
        <taxon>Terriglobales</taxon>
        <taxon>Acidobacteriaceae</taxon>
        <taxon>Silvibacterium</taxon>
    </lineage>
</organism>
<dbReference type="EMBL" id="SDMK01000001">
    <property type="protein sequence ID" value="RXS96799.1"/>
    <property type="molecule type" value="Genomic_DNA"/>
</dbReference>
<dbReference type="Proteomes" id="UP000290253">
    <property type="component" value="Unassembled WGS sequence"/>
</dbReference>
<keyword evidence="1" id="KW-0472">Membrane</keyword>
<evidence type="ECO:0000313" key="3">
    <source>
        <dbReference type="Proteomes" id="UP000290253"/>
    </source>
</evidence>
<protein>
    <recommendedName>
        <fullName evidence="4">DUF1345 domain-containing protein</fullName>
    </recommendedName>
</protein>
<evidence type="ECO:0008006" key="4">
    <source>
        <dbReference type="Google" id="ProtNLM"/>
    </source>
</evidence>
<dbReference type="OrthoDB" id="5402524at2"/>
<reference evidence="2 3" key="1">
    <citation type="journal article" date="2016" name="Int. J. Syst. Evol. Microbiol.">
        <title>Acidipila dinghuensis sp. nov., an acidobacterium isolated from forest soil.</title>
        <authorList>
            <person name="Jiang Y.W."/>
            <person name="Wang J."/>
            <person name="Chen M.H."/>
            <person name="Lv Y.Y."/>
            <person name="Qiu L.H."/>
        </authorList>
    </citation>
    <scope>NUCLEOTIDE SEQUENCE [LARGE SCALE GENOMIC DNA]</scope>
    <source>
        <strain evidence="2 3">DHOF10</strain>
    </source>
</reference>
<feature type="transmembrane region" description="Helical" evidence="1">
    <location>
        <begin position="12"/>
        <end position="28"/>
    </location>
</feature>
<name>A0A4Q1SHE2_9BACT</name>
<gene>
    <name evidence="2" type="ORF">ESZ00_02280</name>
</gene>
<proteinExistence type="predicted"/>
<feature type="transmembrane region" description="Helical" evidence="1">
    <location>
        <begin position="65"/>
        <end position="87"/>
    </location>
</feature>
<feature type="transmembrane region" description="Helical" evidence="1">
    <location>
        <begin position="34"/>
        <end position="53"/>
    </location>
</feature>
<feature type="transmembrane region" description="Helical" evidence="1">
    <location>
        <begin position="99"/>
        <end position="119"/>
    </location>
</feature>
<feature type="transmembrane region" description="Helical" evidence="1">
    <location>
        <begin position="192"/>
        <end position="213"/>
    </location>
</feature>
<evidence type="ECO:0000256" key="1">
    <source>
        <dbReference type="SAM" id="Phobius"/>
    </source>
</evidence>
<comment type="caution">
    <text evidence="2">The sequence shown here is derived from an EMBL/GenBank/DDBJ whole genome shotgun (WGS) entry which is preliminary data.</text>
</comment>